<evidence type="ECO:0000313" key="4">
    <source>
        <dbReference type="EMBL" id="MFD2141424.1"/>
    </source>
</evidence>
<proteinExistence type="inferred from homology"/>
<evidence type="ECO:0000313" key="5">
    <source>
        <dbReference type="Proteomes" id="UP001597299"/>
    </source>
</evidence>
<dbReference type="PANTHER" id="PTHR33620">
    <property type="entry name" value="UREASE ACCESSORY PROTEIN F"/>
    <property type="match status" value="1"/>
</dbReference>
<accession>A0ABW4YYZ6</accession>
<reference evidence="5" key="1">
    <citation type="journal article" date="2019" name="Int. J. Syst. Evol. Microbiol.">
        <title>The Global Catalogue of Microorganisms (GCM) 10K type strain sequencing project: providing services to taxonomists for standard genome sequencing and annotation.</title>
        <authorList>
            <consortium name="The Broad Institute Genomics Platform"/>
            <consortium name="The Broad Institute Genome Sequencing Center for Infectious Disease"/>
            <person name="Wu L."/>
            <person name="Ma J."/>
        </authorList>
    </citation>
    <scope>NUCLEOTIDE SEQUENCE [LARGE SCALE GENOMIC DNA]</scope>
    <source>
        <strain evidence="5">CCM 7435</strain>
    </source>
</reference>
<comment type="caution">
    <text evidence="4">The sequence shown here is derived from an EMBL/GenBank/DDBJ whole genome shotgun (WGS) entry which is preliminary data.</text>
</comment>
<comment type="function">
    <text evidence="3">Required for maturation of urease via the functional incorporation of the urease nickel metallocenter.</text>
</comment>
<dbReference type="InterPro" id="IPR038277">
    <property type="entry name" value="UreF_sf"/>
</dbReference>
<evidence type="ECO:0000256" key="3">
    <source>
        <dbReference type="HAMAP-Rule" id="MF_01385"/>
    </source>
</evidence>
<dbReference type="InterPro" id="IPR002639">
    <property type="entry name" value="UreF"/>
</dbReference>
<dbReference type="EMBL" id="JBHUHD010000001">
    <property type="protein sequence ID" value="MFD2141424.1"/>
    <property type="molecule type" value="Genomic_DNA"/>
</dbReference>
<organism evidence="4 5">
    <name type="scientific">Ancylobacter oerskovii</name>
    <dbReference type="NCBI Taxonomy" id="459519"/>
    <lineage>
        <taxon>Bacteria</taxon>
        <taxon>Pseudomonadati</taxon>
        <taxon>Pseudomonadota</taxon>
        <taxon>Alphaproteobacteria</taxon>
        <taxon>Hyphomicrobiales</taxon>
        <taxon>Xanthobacteraceae</taxon>
        <taxon>Ancylobacter</taxon>
    </lineage>
</organism>
<dbReference type="RefSeq" id="WP_213350079.1">
    <property type="nucleotide sequence ID" value="NZ_JAHBGB010000002.1"/>
</dbReference>
<keyword evidence="2 3" id="KW-0143">Chaperone</keyword>
<evidence type="ECO:0000256" key="1">
    <source>
        <dbReference type="ARBA" id="ARBA00022988"/>
    </source>
</evidence>
<dbReference type="Pfam" id="PF01730">
    <property type="entry name" value="UreF"/>
    <property type="match status" value="1"/>
</dbReference>
<dbReference type="HAMAP" id="MF_01385">
    <property type="entry name" value="UreF"/>
    <property type="match status" value="1"/>
</dbReference>
<keyword evidence="5" id="KW-1185">Reference proteome</keyword>
<sequence length="257" mass="26722">MTIITTTPPRDTVTADAREAGGREADAGFGTAAATDLIPLFVWLSPAYPVGAFAYSHGLEWAVETGDIRTAAGLEGWLDDLLRCGGPFTDAVLLAHAWRAVQAGDNGAFAEVAELASAFAPSRERQMETLNQGDAFLAATRIAWPSPGFERLAEAWDGRLAYPVAVGAAAALHALPLAATLAAFLTAVAANLVSAAVRLVPLGQTDGNRALAGCAATLRAVAAEAPHVDLDALGGAALRSDIASMRHETQYTRLFRS</sequence>
<gene>
    <name evidence="3" type="primary">ureF</name>
    <name evidence="4" type="ORF">ACFSNC_13500</name>
</gene>
<comment type="subcellular location">
    <subcellularLocation>
        <location evidence="3">Cytoplasm</location>
    </subcellularLocation>
</comment>
<dbReference type="PIRSF" id="PIRSF009467">
    <property type="entry name" value="Ureas_acces_UreF"/>
    <property type="match status" value="1"/>
</dbReference>
<comment type="subunit">
    <text evidence="3">UreD, UreF and UreG form a complex that acts as a GTP-hydrolysis-dependent molecular chaperone, activating the urease apoprotein by helping to assemble the nickel containing metallocenter of UreC. The UreE protein probably delivers the nickel.</text>
</comment>
<keyword evidence="3" id="KW-0963">Cytoplasm</keyword>
<protein>
    <recommendedName>
        <fullName evidence="3">Urease accessory protein UreF</fullName>
    </recommendedName>
</protein>
<dbReference type="PANTHER" id="PTHR33620:SF1">
    <property type="entry name" value="UREASE ACCESSORY PROTEIN F"/>
    <property type="match status" value="1"/>
</dbReference>
<dbReference type="Gene3D" id="1.10.4190.10">
    <property type="entry name" value="Urease accessory protein UreF"/>
    <property type="match status" value="1"/>
</dbReference>
<evidence type="ECO:0000256" key="2">
    <source>
        <dbReference type="ARBA" id="ARBA00023186"/>
    </source>
</evidence>
<comment type="similarity">
    <text evidence="3">Belongs to the UreF family.</text>
</comment>
<name>A0ABW4YYZ6_9HYPH</name>
<dbReference type="Proteomes" id="UP001597299">
    <property type="component" value="Unassembled WGS sequence"/>
</dbReference>
<keyword evidence="1 3" id="KW-0996">Nickel insertion</keyword>